<comment type="caution">
    <text evidence="2">The sequence shown here is derived from an EMBL/GenBank/DDBJ whole genome shotgun (WGS) entry which is preliminary data.</text>
</comment>
<dbReference type="AlphaFoldDB" id="A0A9D4LGM3"/>
<evidence type="ECO:0000313" key="3">
    <source>
        <dbReference type="Proteomes" id="UP000828390"/>
    </source>
</evidence>
<accession>A0A9D4LGM3</accession>
<protein>
    <submittedName>
        <fullName evidence="2">Uncharacterized protein</fullName>
    </submittedName>
</protein>
<keyword evidence="3" id="KW-1185">Reference proteome</keyword>
<sequence length="178" mass="20411">MKTRLGFTHLPINCIDILTPIVGELIPELKEGSVVCRKQHGTTRKRSSEIQLPRRRLKEANDYATYEDGPTDDDTCEDGVTDDDTCKDGATDDYACSPSCLDMRKKIPEVQRTINQPRVNLTSRLTYMLTISIKQIYQPLSQKARIQNQQKSARRTAPDGAKQDEYRWHYLPDEDTHL</sequence>
<evidence type="ECO:0000313" key="2">
    <source>
        <dbReference type="EMBL" id="KAH3856586.1"/>
    </source>
</evidence>
<evidence type="ECO:0000256" key="1">
    <source>
        <dbReference type="SAM" id="MobiDB-lite"/>
    </source>
</evidence>
<reference evidence="2" key="1">
    <citation type="journal article" date="2019" name="bioRxiv">
        <title>The Genome of the Zebra Mussel, Dreissena polymorpha: A Resource for Invasive Species Research.</title>
        <authorList>
            <person name="McCartney M.A."/>
            <person name="Auch B."/>
            <person name="Kono T."/>
            <person name="Mallez S."/>
            <person name="Zhang Y."/>
            <person name="Obille A."/>
            <person name="Becker A."/>
            <person name="Abrahante J.E."/>
            <person name="Garbe J."/>
            <person name="Badalamenti J.P."/>
            <person name="Herman A."/>
            <person name="Mangelson H."/>
            <person name="Liachko I."/>
            <person name="Sullivan S."/>
            <person name="Sone E.D."/>
            <person name="Koren S."/>
            <person name="Silverstein K.A.T."/>
            <person name="Beckman K.B."/>
            <person name="Gohl D.M."/>
        </authorList>
    </citation>
    <scope>NUCLEOTIDE SEQUENCE</scope>
    <source>
        <strain evidence="2">Duluth1</strain>
        <tissue evidence="2">Whole animal</tissue>
    </source>
</reference>
<proteinExistence type="predicted"/>
<feature type="compositionally biased region" description="Basic and acidic residues" evidence="1">
    <location>
        <begin position="161"/>
        <end position="178"/>
    </location>
</feature>
<dbReference type="Proteomes" id="UP000828390">
    <property type="component" value="Unassembled WGS sequence"/>
</dbReference>
<name>A0A9D4LGM3_DREPO</name>
<organism evidence="2 3">
    <name type="scientific">Dreissena polymorpha</name>
    <name type="common">Zebra mussel</name>
    <name type="synonym">Mytilus polymorpha</name>
    <dbReference type="NCBI Taxonomy" id="45954"/>
    <lineage>
        <taxon>Eukaryota</taxon>
        <taxon>Metazoa</taxon>
        <taxon>Spiralia</taxon>
        <taxon>Lophotrochozoa</taxon>
        <taxon>Mollusca</taxon>
        <taxon>Bivalvia</taxon>
        <taxon>Autobranchia</taxon>
        <taxon>Heteroconchia</taxon>
        <taxon>Euheterodonta</taxon>
        <taxon>Imparidentia</taxon>
        <taxon>Neoheterodontei</taxon>
        <taxon>Myida</taxon>
        <taxon>Dreissenoidea</taxon>
        <taxon>Dreissenidae</taxon>
        <taxon>Dreissena</taxon>
    </lineage>
</organism>
<gene>
    <name evidence="2" type="ORF">DPMN_099178</name>
</gene>
<reference evidence="2" key="2">
    <citation type="submission" date="2020-11" db="EMBL/GenBank/DDBJ databases">
        <authorList>
            <person name="McCartney M.A."/>
            <person name="Auch B."/>
            <person name="Kono T."/>
            <person name="Mallez S."/>
            <person name="Becker A."/>
            <person name="Gohl D.M."/>
            <person name="Silverstein K.A.T."/>
            <person name="Koren S."/>
            <person name="Bechman K.B."/>
            <person name="Herman A."/>
            <person name="Abrahante J.E."/>
            <person name="Garbe J."/>
        </authorList>
    </citation>
    <scope>NUCLEOTIDE SEQUENCE</scope>
    <source>
        <strain evidence="2">Duluth1</strain>
        <tissue evidence="2">Whole animal</tissue>
    </source>
</reference>
<dbReference type="EMBL" id="JAIWYP010000003">
    <property type="protein sequence ID" value="KAH3856586.1"/>
    <property type="molecule type" value="Genomic_DNA"/>
</dbReference>
<feature type="region of interest" description="Disordered" evidence="1">
    <location>
        <begin position="147"/>
        <end position="178"/>
    </location>
</feature>